<gene>
    <name evidence="3" type="ORF">CCR75_008031</name>
</gene>
<feature type="compositionally biased region" description="Polar residues" evidence="1">
    <location>
        <begin position="222"/>
        <end position="239"/>
    </location>
</feature>
<feature type="domain" description="Crossover junction endonuclease MUS81-like HHH" evidence="2">
    <location>
        <begin position="600"/>
        <end position="661"/>
    </location>
</feature>
<evidence type="ECO:0000259" key="2">
    <source>
        <dbReference type="Pfam" id="PF14716"/>
    </source>
</evidence>
<dbReference type="RefSeq" id="XP_067814990.1">
    <property type="nucleotide sequence ID" value="XM_067966086.1"/>
</dbReference>
<dbReference type="PANTHER" id="PTHR11276">
    <property type="entry name" value="DNA POLYMERASE TYPE-X FAMILY MEMBER"/>
    <property type="match status" value="1"/>
</dbReference>
<evidence type="ECO:0000313" key="3">
    <source>
        <dbReference type="EMBL" id="TDH65491.1"/>
    </source>
</evidence>
<accession>A0A976IBG9</accession>
<feature type="region of interest" description="Disordered" evidence="1">
    <location>
        <begin position="222"/>
        <end position="257"/>
    </location>
</feature>
<dbReference type="AlphaFoldDB" id="A0A976IBG9"/>
<evidence type="ECO:0000313" key="4">
    <source>
        <dbReference type="Proteomes" id="UP000294530"/>
    </source>
</evidence>
<dbReference type="GeneID" id="94351757"/>
<dbReference type="Pfam" id="PF14716">
    <property type="entry name" value="HHH_8"/>
    <property type="match status" value="3"/>
</dbReference>
<feature type="domain" description="Crossover junction endonuclease MUS81-like HHH" evidence="2">
    <location>
        <begin position="275"/>
        <end position="345"/>
    </location>
</feature>
<dbReference type="KEGG" id="blac:94351757"/>
<comment type="caution">
    <text evidence="3">The sequence shown here is derived from an EMBL/GenBank/DDBJ whole genome shotgun (WGS) entry which is preliminary data.</text>
</comment>
<dbReference type="InterPro" id="IPR022312">
    <property type="entry name" value="DNA_pol_X"/>
</dbReference>
<dbReference type="GO" id="GO:0006303">
    <property type="term" value="P:double-strand break repair via nonhomologous end joining"/>
    <property type="evidence" value="ECO:0007669"/>
    <property type="project" value="TreeGrafter"/>
</dbReference>
<dbReference type="SUPFAM" id="SSF47802">
    <property type="entry name" value="DNA polymerase beta, N-terminal domain-like"/>
    <property type="match status" value="4"/>
</dbReference>
<protein>
    <recommendedName>
        <fullName evidence="2">Crossover junction endonuclease MUS81-like HHH domain-containing protein</fullName>
    </recommendedName>
</protein>
<reference evidence="3 4" key="1">
    <citation type="journal article" date="2021" name="Genome Biol.">
        <title>AFLAP: assembly-free linkage analysis pipeline using k-mers from genome sequencing data.</title>
        <authorList>
            <person name="Fletcher K."/>
            <person name="Zhang L."/>
            <person name="Gil J."/>
            <person name="Han R."/>
            <person name="Cavanaugh K."/>
            <person name="Michelmore R."/>
        </authorList>
    </citation>
    <scope>NUCLEOTIDE SEQUENCE [LARGE SCALE GENOMIC DNA]</scope>
    <source>
        <strain evidence="3 4">SF5</strain>
    </source>
</reference>
<sequence length="667" mass="72992">MQEVRDSISNALKIMHLLMSSQILENVSSIAAVKVKVALSLSCSSSKMHRSGYKFCRSRSSCSTSADVILVPILEELSSKFAGKSENQSVVDHLIGHGITQSNSGHIGNSIALLRAAKAIRDMDIVVISGTQAMALNKCVYPHIVMADTKFANPVCAQIERICEVAESKNVKLPANPYSVIYEIATALYSSNGDEQVRIILVFRSHLCSSNVTLDAINNVSSKFGRNKRSPPSDSNQNNKKTKQASKDEGESSLAPHRTISLLREVREQKAVNSANQKIADAFADYGEDQLEHGHTGKGVSHLRAASSILQHPDAIKSYKDARAVPMVGEKLAAQIEEVLNTGKLRDETSEQNVSSDVNQHQRPELVLEIHNSRANRPGNQHLVDELTKFGEHELYFGNSGKGVSHLRAAREIQLTPTLIKSGSSAVSNVPLVGEVIADKIDQILKHGRIVKDVGETTGSRGRSRGGYTVAPIVKDLRENPAKCSENQPIVDALVDYGESHLYSGHRGKGISHLRAARSIRSAETVVKSGQQAIKDIGMVGRNVAKKIDQILETGHADSDEDYEYDVDEEEDSDYGEEYRESEEPPLVQEIVSKRARMEKNQPLVDALVKYGEKELHKRHTGRGTAFLRAARRLRDADTVVSSGEEAKQLGQIGDKVAEFLSNNFGS</sequence>
<dbReference type="GO" id="GO:0003887">
    <property type="term" value="F:DNA-directed DNA polymerase activity"/>
    <property type="evidence" value="ECO:0007669"/>
    <property type="project" value="InterPro"/>
</dbReference>
<feature type="region of interest" description="Disordered" evidence="1">
    <location>
        <begin position="553"/>
        <end position="585"/>
    </location>
</feature>
<dbReference type="OrthoDB" id="205514at2759"/>
<dbReference type="Gene3D" id="1.10.150.110">
    <property type="entry name" value="DNA polymerase beta, N-terminal domain-like"/>
    <property type="match status" value="4"/>
</dbReference>
<dbReference type="EMBL" id="SHOA02000013">
    <property type="protein sequence ID" value="TDH65491.1"/>
    <property type="molecule type" value="Genomic_DNA"/>
</dbReference>
<dbReference type="PANTHER" id="PTHR11276:SF28">
    <property type="entry name" value="DNA POLYMERASE LAMBDA"/>
    <property type="match status" value="1"/>
</dbReference>
<dbReference type="InterPro" id="IPR010996">
    <property type="entry name" value="HHH_MUS81"/>
</dbReference>
<dbReference type="Proteomes" id="UP000294530">
    <property type="component" value="Unassembled WGS sequence"/>
</dbReference>
<organism evidence="3 4">
    <name type="scientific">Bremia lactucae</name>
    <name type="common">Lettuce downy mildew</name>
    <dbReference type="NCBI Taxonomy" id="4779"/>
    <lineage>
        <taxon>Eukaryota</taxon>
        <taxon>Sar</taxon>
        <taxon>Stramenopiles</taxon>
        <taxon>Oomycota</taxon>
        <taxon>Peronosporomycetes</taxon>
        <taxon>Peronosporales</taxon>
        <taxon>Peronosporaceae</taxon>
        <taxon>Bremia</taxon>
    </lineage>
</organism>
<name>A0A976IBG9_BRELC</name>
<dbReference type="GO" id="GO:0005634">
    <property type="term" value="C:nucleus"/>
    <property type="evidence" value="ECO:0007669"/>
    <property type="project" value="TreeGrafter"/>
</dbReference>
<proteinExistence type="predicted"/>
<keyword evidence="4" id="KW-1185">Reference proteome</keyword>
<dbReference type="InterPro" id="IPR027421">
    <property type="entry name" value="DNA_pol_lamdba_lyase_dom_sf"/>
</dbReference>
<feature type="compositionally biased region" description="Acidic residues" evidence="1">
    <location>
        <begin position="559"/>
        <end position="576"/>
    </location>
</feature>
<feature type="domain" description="Crossover junction endonuclease MUS81-like HHH" evidence="2">
    <location>
        <begin position="486"/>
        <end position="556"/>
    </location>
</feature>
<dbReference type="GO" id="GO:0003677">
    <property type="term" value="F:DNA binding"/>
    <property type="evidence" value="ECO:0007669"/>
    <property type="project" value="InterPro"/>
</dbReference>
<evidence type="ECO:0000256" key="1">
    <source>
        <dbReference type="SAM" id="MobiDB-lite"/>
    </source>
</evidence>